<proteinExistence type="predicted"/>
<evidence type="ECO:0008006" key="3">
    <source>
        <dbReference type="Google" id="ProtNLM"/>
    </source>
</evidence>
<dbReference type="Pfam" id="PF13560">
    <property type="entry name" value="HTH_31"/>
    <property type="match status" value="1"/>
</dbReference>
<dbReference type="CDD" id="cd00093">
    <property type="entry name" value="HTH_XRE"/>
    <property type="match status" value="1"/>
</dbReference>
<sequence length="240" mass="27196">MWVQQPVLRALLHRVEAMTTRHPEYLGQVVQARREELGLSKQAVHAAVGLNPRTIDKIESGQAGRIRNDTLPRLDTVLQWKDGSALDAFTKHLPPRVTAAADVPQPTSKVLYIPIPANLFQDTVAMAQRVTEVAGDDERLAPLVEGMNTIADRMLRAWTIADIEHQRFDGTLSAATIEMLLGHYLRRAPQAPTADDHTELLYLRWLLERLPESESERAEEFAQRWSQMQQTLSATRRINR</sequence>
<reference evidence="1" key="2">
    <citation type="submission" date="2020-09" db="EMBL/GenBank/DDBJ databases">
        <authorList>
            <person name="Sun Q."/>
            <person name="Zhou Y."/>
        </authorList>
    </citation>
    <scope>NUCLEOTIDE SEQUENCE</scope>
    <source>
        <strain evidence="1">CGMCC 4.7278</strain>
    </source>
</reference>
<dbReference type="Proteomes" id="UP000612956">
    <property type="component" value="Unassembled WGS sequence"/>
</dbReference>
<dbReference type="GO" id="GO:0003677">
    <property type="term" value="F:DNA binding"/>
    <property type="evidence" value="ECO:0007669"/>
    <property type="project" value="InterPro"/>
</dbReference>
<protein>
    <recommendedName>
        <fullName evidence="3">Helix-turn-helix domain-containing protein</fullName>
    </recommendedName>
</protein>
<dbReference type="InterPro" id="IPR001387">
    <property type="entry name" value="Cro/C1-type_HTH"/>
</dbReference>
<reference evidence="1" key="1">
    <citation type="journal article" date="2014" name="Int. J. Syst. Evol. Microbiol.">
        <title>Complete genome sequence of Corynebacterium casei LMG S-19264T (=DSM 44701T), isolated from a smear-ripened cheese.</title>
        <authorList>
            <consortium name="US DOE Joint Genome Institute (JGI-PGF)"/>
            <person name="Walter F."/>
            <person name="Albersmeier A."/>
            <person name="Kalinowski J."/>
            <person name="Ruckert C."/>
        </authorList>
    </citation>
    <scope>NUCLEOTIDE SEQUENCE</scope>
    <source>
        <strain evidence="1">CGMCC 4.7278</strain>
    </source>
</reference>
<dbReference type="AlphaFoldDB" id="A0A917VCK1"/>
<evidence type="ECO:0000313" key="2">
    <source>
        <dbReference type="Proteomes" id="UP000612956"/>
    </source>
</evidence>
<evidence type="ECO:0000313" key="1">
    <source>
        <dbReference type="EMBL" id="GGK62817.1"/>
    </source>
</evidence>
<keyword evidence="2" id="KW-1185">Reference proteome</keyword>
<dbReference type="EMBL" id="BMMW01000004">
    <property type="protein sequence ID" value="GGK62817.1"/>
    <property type="molecule type" value="Genomic_DNA"/>
</dbReference>
<dbReference type="SUPFAM" id="SSF47413">
    <property type="entry name" value="lambda repressor-like DNA-binding domains"/>
    <property type="match status" value="1"/>
</dbReference>
<dbReference type="Gene3D" id="1.10.260.40">
    <property type="entry name" value="lambda repressor-like DNA-binding domains"/>
    <property type="match status" value="1"/>
</dbReference>
<accession>A0A917VCK1</accession>
<comment type="caution">
    <text evidence="1">The sequence shown here is derived from an EMBL/GenBank/DDBJ whole genome shotgun (WGS) entry which is preliminary data.</text>
</comment>
<organism evidence="1 2">
    <name type="scientific">Nocardia camponoti</name>
    <dbReference type="NCBI Taxonomy" id="1616106"/>
    <lineage>
        <taxon>Bacteria</taxon>
        <taxon>Bacillati</taxon>
        <taxon>Actinomycetota</taxon>
        <taxon>Actinomycetes</taxon>
        <taxon>Mycobacteriales</taxon>
        <taxon>Nocardiaceae</taxon>
        <taxon>Nocardia</taxon>
    </lineage>
</organism>
<dbReference type="InterPro" id="IPR010982">
    <property type="entry name" value="Lambda_DNA-bd_dom_sf"/>
</dbReference>
<gene>
    <name evidence="1" type="ORF">GCM10011591_38820</name>
</gene>
<name>A0A917VCK1_9NOCA</name>